<dbReference type="STRING" id="1514904.SU32_15775"/>
<keyword evidence="2" id="KW-0012">Acyltransferase</keyword>
<dbReference type="RefSeq" id="WP_054000348.1">
    <property type="nucleotide sequence ID" value="NZ_JXMU01000030.1"/>
</dbReference>
<proteinExistence type="predicted"/>
<dbReference type="PANTHER" id="PTHR43877:SF1">
    <property type="entry name" value="ACETYLTRANSFERASE"/>
    <property type="match status" value="1"/>
</dbReference>
<gene>
    <name evidence="4" type="ORF">SU32_15775</name>
</gene>
<evidence type="ECO:0000313" key="4">
    <source>
        <dbReference type="EMBL" id="KPB00098.1"/>
    </source>
</evidence>
<dbReference type="EMBL" id="JXMU01000030">
    <property type="protein sequence ID" value="KPB00098.1"/>
    <property type="molecule type" value="Genomic_DNA"/>
</dbReference>
<dbReference type="PANTHER" id="PTHR43877">
    <property type="entry name" value="AMINOALKYLPHOSPHONATE N-ACETYLTRANSFERASE-RELATED-RELATED"/>
    <property type="match status" value="1"/>
</dbReference>
<dbReference type="OrthoDB" id="9799154at2"/>
<evidence type="ECO:0000259" key="3">
    <source>
        <dbReference type="PROSITE" id="PS51186"/>
    </source>
</evidence>
<evidence type="ECO:0000313" key="5">
    <source>
        <dbReference type="Proteomes" id="UP000038011"/>
    </source>
</evidence>
<dbReference type="Pfam" id="PF00583">
    <property type="entry name" value="Acetyltransf_1"/>
    <property type="match status" value="1"/>
</dbReference>
<dbReference type="PROSITE" id="PS51186">
    <property type="entry name" value="GNAT"/>
    <property type="match status" value="1"/>
</dbReference>
<dbReference type="SUPFAM" id="SSF55729">
    <property type="entry name" value="Acyl-CoA N-acyltransferases (Nat)"/>
    <property type="match status" value="1"/>
</dbReference>
<accession>A0A0N0VLE4</accession>
<dbReference type="GO" id="GO:0016747">
    <property type="term" value="F:acyltransferase activity, transferring groups other than amino-acyl groups"/>
    <property type="evidence" value="ECO:0007669"/>
    <property type="project" value="InterPro"/>
</dbReference>
<keyword evidence="5" id="KW-1185">Reference proteome</keyword>
<sequence length="169" mass="19088">MTALTIEIRPAERSDAEAISQTHACAWEYAYAGIIPYQSLREMINRRDQRWWARAIDRGTSVMVLDMGGGEIAGYVTFGLNRARALPQDGEIYEIYLRPEYQGVGLGSKLFNAARTRLKTLRCNGLVVWALEDNTGALDFYENIGGRDIAEGYETFAGHTLRKIAYVWE</sequence>
<dbReference type="InterPro" id="IPR016181">
    <property type="entry name" value="Acyl_CoA_acyltransferase"/>
</dbReference>
<protein>
    <submittedName>
        <fullName evidence="4">GCN5 family acetyltransferase</fullName>
    </submittedName>
</protein>
<dbReference type="PATRIC" id="fig|1514904.3.peg.2561"/>
<dbReference type="Proteomes" id="UP000038011">
    <property type="component" value="Unassembled WGS sequence"/>
</dbReference>
<feature type="domain" description="N-acetyltransferase" evidence="3">
    <location>
        <begin position="6"/>
        <end position="169"/>
    </location>
</feature>
<organism evidence="4 5">
    <name type="scientific">Ahrensia marina</name>
    <dbReference type="NCBI Taxonomy" id="1514904"/>
    <lineage>
        <taxon>Bacteria</taxon>
        <taxon>Pseudomonadati</taxon>
        <taxon>Pseudomonadota</taxon>
        <taxon>Alphaproteobacteria</taxon>
        <taxon>Hyphomicrobiales</taxon>
        <taxon>Ahrensiaceae</taxon>
        <taxon>Ahrensia</taxon>
    </lineage>
</organism>
<dbReference type="AlphaFoldDB" id="A0A0N0VLE4"/>
<dbReference type="InterPro" id="IPR000182">
    <property type="entry name" value="GNAT_dom"/>
</dbReference>
<evidence type="ECO:0000256" key="2">
    <source>
        <dbReference type="ARBA" id="ARBA00023315"/>
    </source>
</evidence>
<dbReference type="InterPro" id="IPR050832">
    <property type="entry name" value="Bact_Acetyltransf"/>
</dbReference>
<reference evidence="4 5" key="1">
    <citation type="submission" date="2015-01" db="EMBL/GenBank/DDBJ databases">
        <title>Ahrensia donghaiensis sp. nov., a novel dimethylsulphoniopropionate-cleavage bacterium isolated from seawater and emended descriptions of the genus Ahrensia and Ahrensia kielensis.</title>
        <authorList>
            <person name="Liu J."/>
        </authorList>
    </citation>
    <scope>NUCLEOTIDE SEQUENCE [LARGE SCALE GENOMIC DNA]</scope>
    <source>
        <strain evidence="4 5">LZD062</strain>
    </source>
</reference>
<comment type="caution">
    <text evidence="4">The sequence shown here is derived from an EMBL/GenBank/DDBJ whole genome shotgun (WGS) entry which is preliminary data.</text>
</comment>
<evidence type="ECO:0000256" key="1">
    <source>
        <dbReference type="ARBA" id="ARBA00022679"/>
    </source>
</evidence>
<dbReference type="Gene3D" id="3.40.630.30">
    <property type="match status" value="1"/>
</dbReference>
<keyword evidence="1 4" id="KW-0808">Transferase</keyword>
<dbReference type="CDD" id="cd04301">
    <property type="entry name" value="NAT_SF"/>
    <property type="match status" value="1"/>
</dbReference>
<name>A0A0N0VLE4_9HYPH</name>